<dbReference type="Gene3D" id="1.20.1540.10">
    <property type="entry name" value="Rhomboid-like"/>
    <property type="match status" value="1"/>
</dbReference>
<feature type="domain" description="Peptidase S54 rhomboid" evidence="8">
    <location>
        <begin position="108"/>
        <end position="243"/>
    </location>
</feature>
<evidence type="ECO:0000256" key="7">
    <source>
        <dbReference type="SAM" id="Phobius"/>
    </source>
</evidence>
<keyword evidence="10" id="KW-1185">Reference proteome</keyword>
<name>M1PKK6_DESSD</name>
<dbReference type="SUPFAM" id="SSF144091">
    <property type="entry name" value="Rhomboid-like"/>
    <property type="match status" value="1"/>
</dbReference>
<evidence type="ECO:0000256" key="6">
    <source>
        <dbReference type="ARBA" id="ARBA00023136"/>
    </source>
</evidence>
<dbReference type="HOGENOM" id="CLU_055068_3_0_7"/>
<evidence type="ECO:0000256" key="5">
    <source>
        <dbReference type="ARBA" id="ARBA00022989"/>
    </source>
</evidence>
<dbReference type="GO" id="GO:0004252">
    <property type="term" value="F:serine-type endopeptidase activity"/>
    <property type="evidence" value="ECO:0007669"/>
    <property type="project" value="InterPro"/>
</dbReference>
<feature type="transmembrane region" description="Helical" evidence="7">
    <location>
        <begin position="123"/>
        <end position="141"/>
    </location>
</feature>
<dbReference type="Pfam" id="PF01694">
    <property type="entry name" value="Rhomboid"/>
    <property type="match status" value="1"/>
</dbReference>
<evidence type="ECO:0000313" key="10">
    <source>
        <dbReference type="Proteomes" id="UP000011721"/>
    </source>
</evidence>
<sequence length="281" mass="30628">MKKTKKRLSFLCPNCRKLISHSESECPSCGLKNPGSIWNNNIFIRGTDTNDTILKVIVATNIAMFVLSLVIDLKHTGFSSSPLNFLSPSNNSLLILGSTGTIPIFQLNRWWSLLSANYLHGSLLHLVFNMIAIYQIGPLLIREYGVSKMFIIYTLSGIGGFFISSVFGVRFTIGASAALCGLIGAALYYGKSRGGTYGNAIYNQIGGWALGIFLFGFMVPGINNWGHGGGMLVGALSGYLLGYRERSQEKIGHKLSSLACIVFTGIILFWSLTNGILYLVM</sequence>
<evidence type="ECO:0000259" key="8">
    <source>
        <dbReference type="Pfam" id="PF01694"/>
    </source>
</evidence>
<dbReference type="OrthoDB" id="9813074at2"/>
<accession>M1PKK6</accession>
<keyword evidence="3 7" id="KW-0812">Transmembrane</keyword>
<evidence type="ECO:0000256" key="2">
    <source>
        <dbReference type="ARBA" id="ARBA00009045"/>
    </source>
</evidence>
<reference evidence="10" key="1">
    <citation type="journal article" date="2013" name="Stand. Genomic Sci.">
        <title>Complete genome sequence of Desulfocapsa sulfexigens, a marine deltaproteobacterium specialized in disproportionating inorganic sulfur compounds.</title>
        <authorList>
            <person name="Finster K.W."/>
            <person name="Kjeldsen K.U."/>
            <person name="Kube M."/>
            <person name="Reinhardt R."/>
            <person name="Mussmann M."/>
            <person name="Amann R."/>
            <person name="Schreiber L."/>
        </authorList>
    </citation>
    <scope>NUCLEOTIDE SEQUENCE [LARGE SCALE GENOMIC DNA]</scope>
    <source>
        <strain evidence="10">DSM 10523 / SB164P1</strain>
    </source>
</reference>
<dbReference type="STRING" id="1167006.UWK_00417"/>
<evidence type="ECO:0000313" key="9">
    <source>
        <dbReference type="EMBL" id="AGF77001.1"/>
    </source>
</evidence>
<evidence type="ECO:0000256" key="1">
    <source>
        <dbReference type="ARBA" id="ARBA00004141"/>
    </source>
</evidence>
<feature type="transmembrane region" description="Helical" evidence="7">
    <location>
        <begin position="225"/>
        <end position="243"/>
    </location>
</feature>
<feature type="transmembrane region" description="Helical" evidence="7">
    <location>
        <begin position="201"/>
        <end position="219"/>
    </location>
</feature>
<feature type="transmembrane region" description="Helical" evidence="7">
    <location>
        <begin position="255"/>
        <end position="280"/>
    </location>
</feature>
<dbReference type="KEGG" id="dsf:UWK_00417"/>
<keyword evidence="5 7" id="KW-1133">Transmembrane helix</keyword>
<organism evidence="9 10">
    <name type="scientific">Desulfocapsa sulfexigens (strain DSM 10523 / SB164P1)</name>
    <dbReference type="NCBI Taxonomy" id="1167006"/>
    <lineage>
        <taxon>Bacteria</taxon>
        <taxon>Pseudomonadati</taxon>
        <taxon>Thermodesulfobacteriota</taxon>
        <taxon>Desulfobulbia</taxon>
        <taxon>Desulfobulbales</taxon>
        <taxon>Desulfocapsaceae</taxon>
        <taxon>Desulfocapsa</taxon>
    </lineage>
</organism>
<feature type="transmembrane region" description="Helical" evidence="7">
    <location>
        <begin position="161"/>
        <end position="189"/>
    </location>
</feature>
<dbReference type="GO" id="GO:0016020">
    <property type="term" value="C:membrane"/>
    <property type="evidence" value="ECO:0007669"/>
    <property type="project" value="UniProtKB-SubCell"/>
</dbReference>
<dbReference type="eggNOG" id="COG0705">
    <property type="taxonomic scope" value="Bacteria"/>
</dbReference>
<dbReference type="InterPro" id="IPR035952">
    <property type="entry name" value="Rhomboid-like_sf"/>
</dbReference>
<feature type="transmembrane region" description="Helical" evidence="7">
    <location>
        <begin position="52"/>
        <end position="71"/>
    </location>
</feature>
<dbReference type="InterPro" id="IPR022764">
    <property type="entry name" value="Peptidase_S54_rhomboid_dom"/>
</dbReference>
<keyword evidence="4" id="KW-0378">Hydrolase</keyword>
<protein>
    <submittedName>
        <fullName evidence="9">Putative membrane protein</fullName>
    </submittedName>
</protein>
<gene>
    <name evidence="9" type="ordered locus">UWK_00417</name>
</gene>
<dbReference type="Proteomes" id="UP000011721">
    <property type="component" value="Chromosome"/>
</dbReference>
<evidence type="ECO:0000256" key="3">
    <source>
        <dbReference type="ARBA" id="ARBA00022692"/>
    </source>
</evidence>
<dbReference type="PANTHER" id="PTHR43731">
    <property type="entry name" value="RHOMBOID PROTEASE"/>
    <property type="match status" value="1"/>
</dbReference>
<dbReference type="EMBL" id="CP003985">
    <property type="protein sequence ID" value="AGF77001.1"/>
    <property type="molecule type" value="Genomic_DNA"/>
</dbReference>
<dbReference type="InterPro" id="IPR050925">
    <property type="entry name" value="Rhomboid_protease_S54"/>
</dbReference>
<dbReference type="PANTHER" id="PTHR43731:SF14">
    <property type="entry name" value="PRESENILIN-ASSOCIATED RHOMBOID-LIKE PROTEIN, MITOCHONDRIAL"/>
    <property type="match status" value="1"/>
</dbReference>
<dbReference type="AlphaFoldDB" id="M1PKK6"/>
<keyword evidence="6 7" id="KW-0472">Membrane</keyword>
<proteinExistence type="inferred from homology"/>
<comment type="similarity">
    <text evidence="2">Belongs to the peptidase S54 family.</text>
</comment>
<comment type="subcellular location">
    <subcellularLocation>
        <location evidence="1">Membrane</location>
        <topology evidence="1">Multi-pass membrane protein</topology>
    </subcellularLocation>
</comment>
<evidence type="ECO:0000256" key="4">
    <source>
        <dbReference type="ARBA" id="ARBA00022801"/>
    </source>
</evidence>